<feature type="signal peptide" evidence="4">
    <location>
        <begin position="1"/>
        <end position="23"/>
    </location>
</feature>
<gene>
    <name evidence="5" type="ORF">FHS68_003850</name>
</gene>
<feature type="chain" id="PRO_5046639249" evidence="4">
    <location>
        <begin position="24"/>
        <end position="85"/>
    </location>
</feature>
<keyword evidence="3" id="KW-0106">Calcium</keyword>
<comment type="subunit">
    <text evidence="2">Monomer.</text>
</comment>
<proteinExistence type="predicted"/>
<dbReference type="EMBL" id="JAASQJ010000003">
    <property type="protein sequence ID" value="NIJ54668.1"/>
    <property type="molecule type" value="Genomic_DNA"/>
</dbReference>
<accession>A0ABX0UNV0</accession>
<dbReference type="Gene3D" id="2.70.98.10">
    <property type="match status" value="1"/>
</dbReference>
<evidence type="ECO:0000256" key="4">
    <source>
        <dbReference type="SAM" id="SignalP"/>
    </source>
</evidence>
<evidence type="ECO:0000256" key="2">
    <source>
        <dbReference type="ARBA" id="ARBA00011245"/>
    </source>
</evidence>
<keyword evidence="4" id="KW-0732">Signal</keyword>
<dbReference type="Proteomes" id="UP001179181">
    <property type="component" value="Unassembled WGS sequence"/>
</dbReference>
<organism evidence="5 6">
    <name type="scientific">Dyadobacter arcticus</name>
    <dbReference type="NCBI Taxonomy" id="1078754"/>
    <lineage>
        <taxon>Bacteria</taxon>
        <taxon>Pseudomonadati</taxon>
        <taxon>Bacteroidota</taxon>
        <taxon>Cytophagia</taxon>
        <taxon>Cytophagales</taxon>
        <taxon>Spirosomataceae</taxon>
        <taxon>Dyadobacter</taxon>
    </lineage>
</organism>
<evidence type="ECO:0000256" key="1">
    <source>
        <dbReference type="ARBA" id="ARBA00001913"/>
    </source>
</evidence>
<dbReference type="RefSeq" id="WP_167273159.1">
    <property type="nucleotide sequence ID" value="NZ_JAASQJ010000003.1"/>
</dbReference>
<reference evidence="5 6" key="1">
    <citation type="submission" date="2020-03" db="EMBL/GenBank/DDBJ databases">
        <title>Genomic Encyclopedia of Type Strains, Phase IV (KMG-IV): sequencing the most valuable type-strain genomes for metagenomic binning, comparative biology and taxonomic classification.</title>
        <authorList>
            <person name="Goeker M."/>
        </authorList>
    </citation>
    <scope>NUCLEOTIDE SEQUENCE [LARGE SCALE GENOMIC DNA]</scope>
    <source>
        <strain evidence="5 6">DSM 102865</strain>
    </source>
</reference>
<keyword evidence="6" id="KW-1185">Reference proteome</keyword>
<comment type="cofactor">
    <cofactor evidence="1">
        <name>Ca(2+)</name>
        <dbReference type="ChEBI" id="CHEBI:29108"/>
    </cofactor>
</comment>
<evidence type="ECO:0000313" key="6">
    <source>
        <dbReference type="Proteomes" id="UP001179181"/>
    </source>
</evidence>
<name>A0ABX0UNV0_9BACT</name>
<dbReference type="InterPro" id="IPR014718">
    <property type="entry name" value="GH-type_carb-bd"/>
</dbReference>
<evidence type="ECO:0000256" key="3">
    <source>
        <dbReference type="ARBA" id="ARBA00022837"/>
    </source>
</evidence>
<evidence type="ECO:0000313" key="5">
    <source>
        <dbReference type="EMBL" id="NIJ54668.1"/>
    </source>
</evidence>
<sequence>MNLINKLVVCFVLLSGLSAQIRAQDKPFDLASPNAGLKISIGLGDIIYYAITGNNQELLSKNALSLTLKGEVLGENAKLISLPAY</sequence>
<comment type="caution">
    <text evidence="5">The sequence shown here is derived from an EMBL/GenBank/DDBJ whole genome shotgun (WGS) entry which is preliminary data.</text>
</comment>
<protein>
    <submittedName>
        <fullName evidence="5">Uncharacterized protein</fullName>
    </submittedName>
</protein>